<dbReference type="AlphaFoldDB" id="A0A4Z2IFF9"/>
<keyword evidence="2" id="KW-1185">Reference proteome</keyword>
<comment type="caution">
    <text evidence="1">The sequence shown here is derived from an EMBL/GenBank/DDBJ whole genome shotgun (WGS) entry which is preliminary data.</text>
</comment>
<proteinExistence type="predicted"/>
<reference evidence="1 2" key="1">
    <citation type="submission" date="2019-03" db="EMBL/GenBank/DDBJ databases">
        <title>First draft genome of Liparis tanakae, snailfish: a comprehensive survey of snailfish specific genes.</title>
        <authorList>
            <person name="Kim W."/>
            <person name="Song I."/>
            <person name="Jeong J.-H."/>
            <person name="Kim D."/>
            <person name="Kim S."/>
            <person name="Ryu S."/>
            <person name="Song J.Y."/>
            <person name="Lee S.K."/>
        </authorList>
    </citation>
    <scope>NUCLEOTIDE SEQUENCE [LARGE SCALE GENOMIC DNA]</scope>
    <source>
        <tissue evidence="1">Muscle</tissue>
    </source>
</reference>
<gene>
    <name evidence="1" type="ORF">EYF80_013028</name>
</gene>
<evidence type="ECO:0000313" key="1">
    <source>
        <dbReference type="EMBL" id="TNN76779.1"/>
    </source>
</evidence>
<protein>
    <submittedName>
        <fullName evidence="1">Uncharacterized protein</fullName>
    </submittedName>
</protein>
<sequence>MLSYETALKKGPVLSAATFINGNLGESAVQKTAARDPSGGNEEGLMVTSCIAHTAPEAADSGFLWLSVSH</sequence>
<name>A0A4Z2IFF9_9TELE</name>
<accession>A0A4Z2IFF9</accession>
<organism evidence="1 2">
    <name type="scientific">Liparis tanakae</name>
    <name type="common">Tanaka's snailfish</name>
    <dbReference type="NCBI Taxonomy" id="230148"/>
    <lineage>
        <taxon>Eukaryota</taxon>
        <taxon>Metazoa</taxon>
        <taxon>Chordata</taxon>
        <taxon>Craniata</taxon>
        <taxon>Vertebrata</taxon>
        <taxon>Euteleostomi</taxon>
        <taxon>Actinopterygii</taxon>
        <taxon>Neopterygii</taxon>
        <taxon>Teleostei</taxon>
        <taxon>Neoteleostei</taxon>
        <taxon>Acanthomorphata</taxon>
        <taxon>Eupercaria</taxon>
        <taxon>Perciformes</taxon>
        <taxon>Cottioidei</taxon>
        <taxon>Cottales</taxon>
        <taxon>Liparidae</taxon>
        <taxon>Liparis</taxon>
    </lineage>
</organism>
<dbReference type="Proteomes" id="UP000314294">
    <property type="component" value="Unassembled WGS sequence"/>
</dbReference>
<evidence type="ECO:0000313" key="2">
    <source>
        <dbReference type="Proteomes" id="UP000314294"/>
    </source>
</evidence>
<dbReference type="EMBL" id="SRLO01000090">
    <property type="protein sequence ID" value="TNN76779.1"/>
    <property type="molecule type" value="Genomic_DNA"/>
</dbReference>